<keyword evidence="2 5" id="KW-0732">Signal</keyword>
<dbReference type="InterPro" id="IPR003591">
    <property type="entry name" value="Leu-rich_rpt_typical-subtyp"/>
</dbReference>
<keyword evidence="4" id="KW-0325">Glycoprotein</keyword>
<dbReference type="PANTHER" id="PTHR24373">
    <property type="entry name" value="SLIT RELATED LEUCINE-RICH REPEAT NEURONAL PROTEIN"/>
    <property type="match status" value="1"/>
</dbReference>
<evidence type="ECO:0000256" key="1">
    <source>
        <dbReference type="ARBA" id="ARBA00022614"/>
    </source>
</evidence>
<dbReference type="AlphaFoldDB" id="A0A6G0YIN5"/>
<evidence type="ECO:0000256" key="3">
    <source>
        <dbReference type="ARBA" id="ARBA00022737"/>
    </source>
</evidence>
<keyword evidence="7" id="KW-1185">Reference proteome</keyword>
<dbReference type="PROSITE" id="PS51450">
    <property type="entry name" value="LRR"/>
    <property type="match status" value="7"/>
</dbReference>
<dbReference type="EMBL" id="VUJU01003803">
    <property type="protein sequence ID" value="KAF0756653.1"/>
    <property type="molecule type" value="Genomic_DNA"/>
</dbReference>
<evidence type="ECO:0000256" key="2">
    <source>
        <dbReference type="ARBA" id="ARBA00022729"/>
    </source>
</evidence>
<dbReference type="SMART" id="SM00365">
    <property type="entry name" value="LRR_SD22"/>
    <property type="match status" value="7"/>
</dbReference>
<dbReference type="FunFam" id="3.80.10.10:FF:000770">
    <property type="entry name" value="Uncharacterized protein"/>
    <property type="match status" value="1"/>
</dbReference>
<keyword evidence="3" id="KW-0677">Repeat</keyword>
<evidence type="ECO:0000256" key="4">
    <source>
        <dbReference type="ARBA" id="ARBA00023180"/>
    </source>
</evidence>
<proteinExistence type="predicted"/>
<dbReference type="Gene3D" id="3.80.10.10">
    <property type="entry name" value="Ribonuclease Inhibitor"/>
    <property type="match status" value="7"/>
</dbReference>
<protein>
    <submittedName>
        <fullName evidence="6">Toll-like receptor 3</fullName>
    </submittedName>
</protein>
<dbReference type="SUPFAM" id="SSF52058">
    <property type="entry name" value="L domain-like"/>
    <property type="match status" value="4"/>
</dbReference>
<gene>
    <name evidence="6" type="ORF">FWK35_00015047</name>
</gene>
<keyword evidence="6" id="KW-0675">Receptor</keyword>
<sequence length="1081" mass="120821">SFKNMANRILLVLILYVYSIDGEYSEPGPKYRCPKIGSLPELALHPCRCIAESDNGLALHCENSNLASLSVGLSNVASLGDVVVDNLTISSCNIGRLFGDIFYSIPVNRLIIQDTPIRLLDDDLFFGINHTLSELHIVNSKLAEFPSGPLKILGNLKVLRLDKHAIFTIPTSAFKSSQLPTRLEKLYITNGQLTSLSPDSLGPCKKLKYLDLQGNALGTLQKNQFKGLRDLETLDISSNNISKIDSSHFGDLTKLVSINLANNSLPSVTRGAFARNTLLRVLNLSHNKLTSLDSELFRGMRFLRRLYLSDNEIAKVDRGTFTSMTRIGTIDLARNRIQIIDYQMFSGQNYVEIIDVSENQITKIEKLSFKNLYLVYINLSKNNISEIDSGAFENCANISMLDMSYNSISNIPSTAFDNNTYATVWQLSYNNLTDMSQVPVTNMAGIKILNVTHNNIKVIPKGTFPKLYELHTLDFSYNRIKSISPSVFQSLLSLRSINLSHNALEDLKSTTFGTLPTVLELYLNNNSIKKINAATFVKMSSLSHLDLRYNNITQIPTIPISLSSLAVSHNIIKDVGPDRAWPSMNALLSLDLSYNMLGNSLNGESFSKLLSLQSLILDYNSITIPPAEALSKLVSTRHLSLRGNSITQLSTKAFGVLPVVFYLDLSQNNITQVESQAFDGLLQLQLLNLTENSLTEIPNGAFKGLVSLTTLDVSYNLLHSLDNKTNSLLDDCLSLKYLNISHNQFSFFTKKSFPNHMYTPSYLESIDMSYNEIPIITYDITVGTHKVKYLNLSHNSIDEIRPGVLGNLTSLQVLDLSFNNLESMKKVGNMPKNMSVLLISNNKLTKLSKEIISFVPKLKTFNVENNLFNNFPPELAKIVTKGTTISFKGNPIECDCSLIPIKRMLNSKLNPDEQWDNITCVQLLTSKVSYLSDLGESELICDIPIEDDDDTFIVTPDVKFRQIKRSGSSYIKIDWLVLQNKEDIADFVIFTGGNKLEERNSSKLIPYNLRSQTINAAFVKDSANLCIIPKDSFGNERQMKKGQCMDIEKFGLVDLNNANLNSKNIYLFYLMLILSMVKTIG</sequence>
<feature type="signal peptide" evidence="5">
    <location>
        <begin position="1"/>
        <end position="22"/>
    </location>
</feature>
<dbReference type="SMART" id="SM00369">
    <property type="entry name" value="LRR_TYP"/>
    <property type="match status" value="24"/>
</dbReference>
<keyword evidence="1" id="KW-0433">Leucine-rich repeat</keyword>
<organism evidence="6 7">
    <name type="scientific">Aphis craccivora</name>
    <name type="common">Cowpea aphid</name>
    <dbReference type="NCBI Taxonomy" id="307492"/>
    <lineage>
        <taxon>Eukaryota</taxon>
        <taxon>Metazoa</taxon>
        <taxon>Ecdysozoa</taxon>
        <taxon>Arthropoda</taxon>
        <taxon>Hexapoda</taxon>
        <taxon>Insecta</taxon>
        <taxon>Pterygota</taxon>
        <taxon>Neoptera</taxon>
        <taxon>Paraneoptera</taxon>
        <taxon>Hemiptera</taxon>
        <taxon>Sternorrhyncha</taxon>
        <taxon>Aphidomorpha</taxon>
        <taxon>Aphidoidea</taxon>
        <taxon>Aphididae</taxon>
        <taxon>Aphidini</taxon>
        <taxon>Aphis</taxon>
        <taxon>Aphis</taxon>
    </lineage>
</organism>
<comment type="caution">
    <text evidence="6">The sequence shown here is derived from an EMBL/GenBank/DDBJ whole genome shotgun (WGS) entry which is preliminary data.</text>
</comment>
<dbReference type="Pfam" id="PF00560">
    <property type="entry name" value="LRR_1"/>
    <property type="match status" value="1"/>
</dbReference>
<dbReference type="OrthoDB" id="5789657at2759"/>
<dbReference type="SMART" id="SM00364">
    <property type="entry name" value="LRR_BAC"/>
    <property type="match status" value="7"/>
</dbReference>
<dbReference type="InterPro" id="IPR032675">
    <property type="entry name" value="LRR_dom_sf"/>
</dbReference>
<reference evidence="6 7" key="1">
    <citation type="submission" date="2019-08" db="EMBL/GenBank/DDBJ databases">
        <title>Whole genome of Aphis craccivora.</title>
        <authorList>
            <person name="Voronova N.V."/>
            <person name="Shulinski R.S."/>
            <person name="Bandarenka Y.V."/>
            <person name="Zhorov D.G."/>
            <person name="Warner D."/>
        </authorList>
    </citation>
    <scope>NUCLEOTIDE SEQUENCE [LARGE SCALE GENOMIC DNA]</scope>
    <source>
        <strain evidence="6">180601</strain>
        <tissue evidence="6">Whole Body</tissue>
    </source>
</reference>
<feature type="non-terminal residue" evidence="6">
    <location>
        <position position="1"/>
    </location>
</feature>
<evidence type="ECO:0000313" key="7">
    <source>
        <dbReference type="Proteomes" id="UP000478052"/>
    </source>
</evidence>
<name>A0A6G0YIN5_APHCR</name>
<dbReference type="Pfam" id="PF13855">
    <property type="entry name" value="LRR_8"/>
    <property type="match status" value="7"/>
</dbReference>
<evidence type="ECO:0000256" key="5">
    <source>
        <dbReference type="SAM" id="SignalP"/>
    </source>
</evidence>
<dbReference type="FunFam" id="3.80.10.10:FF:001164">
    <property type="entry name" value="GH01279p"/>
    <property type="match status" value="1"/>
</dbReference>
<dbReference type="PRINTS" id="PR00019">
    <property type="entry name" value="LEURICHRPT"/>
</dbReference>
<accession>A0A6G0YIN5</accession>
<feature type="chain" id="PRO_5026141497" evidence="5">
    <location>
        <begin position="23"/>
        <end position="1081"/>
    </location>
</feature>
<dbReference type="InterPro" id="IPR001611">
    <property type="entry name" value="Leu-rich_rpt"/>
</dbReference>
<dbReference type="Proteomes" id="UP000478052">
    <property type="component" value="Unassembled WGS sequence"/>
</dbReference>
<dbReference type="PANTHER" id="PTHR24373:SF392">
    <property type="entry name" value="NEPHROCAN"/>
    <property type="match status" value="1"/>
</dbReference>
<evidence type="ECO:0000313" key="6">
    <source>
        <dbReference type="EMBL" id="KAF0756653.1"/>
    </source>
</evidence>
<dbReference type="InterPro" id="IPR050328">
    <property type="entry name" value="Dev_Immune_Receptor"/>
</dbReference>